<proteinExistence type="predicted"/>
<keyword evidence="2" id="KW-1185">Reference proteome</keyword>
<accession>A0A5R9IV57</accession>
<dbReference type="RefSeq" id="WP_138318524.1">
    <property type="nucleotide sequence ID" value="NZ_VCBC01000003.1"/>
</dbReference>
<dbReference type="AlphaFoldDB" id="A0A5R9IV57"/>
<dbReference type="EMBL" id="VCBC01000003">
    <property type="protein sequence ID" value="TLU67241.1"/>
    <property type="molecule type" value="Genomic_DNA"/>
</dbReference>
<organism evidence="1 2">
    <name type="scientific">Thalassotalea litorea</name>
    <dbReference type="NCBI Taxonomy" id="2020715"/>
    <lineage>
        <taxon>Bacteria</taxon>
        <taxon>Pseudomonadati</taxon>
        <taxon>Pseudomonadota</taxon>
        <taxon>Gammaproteobacteria</taxon>
        <taxon>Alteromonadales</taxon>
        <taxon>Colwelliaceae</taxon>
        <taxon>Thalassotalea</taxon>
    </lineage>
</organism>
<comment type="caution">
    <text evidence="1">The sequence shown here is derived from an EMBL/GenBank/DDBJ whole genome shotgun (WGS) entry which is preliminary data.</text>
</comment>
<evidence type="ECO:0000313" key="2">
    <source>
        <dbReference type="Proteomes" id="UP000307790"/>
    </source>
</evidence>
<dbReference type="Proteomes" id="UP000307790">
    <property type="component" value="Unassembled WGS sequence"/>
</dbReference>
<evidence type="ECO:0000313" key="1">
    <source>
        <dbReference type="EMBL" id="TLU67241.1"/>
    </source>
</evidence>
<reference evidence="1 2" key="1">
    <citation type="submission" date="2019-05" db="EMBL/GenBank/DDBJ databases">
        <title>Genome sequences of Thalassotalea litorea 1K03283.</title>
        <authorList>
            <person name="Zhang D."/>
        </authorList>
    </citation>
    <scope>NUCLEOTIDE SEQUENCE [LARGE SCALE GENOMIC DNA]</scope>
    <source>
        <strain evidence="1 2">MCCC 1K03283</strain>
    </source>
</reference>
<gene>
    <name evidence="1" type="ORF">FE810_02865</name>
</gene>
<name>A0A5R9IV57_9GAMM</name>
<sequence>MSIQIIKQDTCGKVSAPDDPTLTYNVGYNPADKTYLFRVITNNTGGFFSPEWIALEDIEKALSKHDTFNAKILDGLYTSKSANNAGFLAAALKAEGILVAERETRRLHKLGDIDDFKKRMQKLLKNDLPDIIAEQQAAKEKAGKK</sequence>
<dbReference type="OrthoDB" id="8759680at2"/>
<protein>
    <submittedName>
        <fullName evidence="1">Uncharacterized protein</fullName>
    </submittedName>
</protein>